<evidence type="ECO:0000313" key="2">
    <source>
        <dbReference type="EMBL" id="TGZ55870.1"/>
    </source>
</evidence>
<organism evidence="2 3">
    <name type="scientific">Opisthorchis felineus</name>
    <dbReference type="NCBI Taxonomy" id="147828"/>
    <lineage>
        <taxon>Eukaryota</taxon>
        <taxon>Metazoa</taxon>
        <taxon>Spiralia</taxon>
        <taxon>Lophotrochozoa</taxon>
        <taxon>Platyhelminthes</taxon>
        <taxon>Trematoda</taxon>
        <taxon>Digenea</taxon>
        <taxon>Opisthorchiida</taxon>
        <taxon>Opisthorchiata</taxon>
        <taxon>Opisthorchiidae</taxon>
        <taxon>Opisthorchis</taxon>
    </lineage>
</organism>
<keyword evidence="3" id="KW-1185">Reference proteome</keyword>
<feature type="signal peptide" evidence="1">
    <location>
        <begin position="1"/>
        <end position="17"/>
    </location>
</feature>
<gene>
    <name evidence="2" type="ORF">CRM22_010275</name>
</gene>
<accession>A0A4S2L098</accession>
<dbReference type="EMBL" id="SJOL01009752">
    <property type="protein sequence ID" value="TGZ55870.1"/>
    <property type="molecule type" value="Genomic_DNA"/>
</dbReference>
<feature type="chain" id="PRO_5020742355" description="Secreted protein" evidence="1">
    <location>
        <begin position="18"/>
        <end position="71"/>
    </location>
</feature>
<protein>
    <recommendedName>
        <fullName evidence="4">Secreted protein</fullName>
    </recommendedName>
</protein>
<reference evidence="2 3" key="1">
    <citation type="journal article" date="2019" name="BMC Genomics">
        <title>New insights from Opisthorchis felineus genome: update on genomics of the epidemiologically important liver flukes.</title>
        <authorList>
            <person name="Ershov N.I."/>
            <person name="Mordvinov V.A."/>
            <person name="Prokhortchouk E.B."/>
            <person name="Pakharukova M.Y."/>
            <person name="Gunbin K.V."/>
            <person name="Ustyantsev K."/>
            <person name="Genaev M.A."/>
            <person name="Blinov A.G."/>
            <person name="Mazur A."/>
            <person name="Boulygina E."/>
            <person name="Tsygankova S."/>
            <person name="Khrameeva E."/>
            <person name="Chekanov N."/>
            <person name="Fan G."/>
            <person name="Xiao A."/>
            <person name="Zhang H."/>
            <person name="Xu X."/>
            <person name="Yang H."/>
            <person name="Solovyev V."/>
            <person name="Lee S.M."/>
            <person name="Liu X."/>
            <person name="Afonnikov D.A."/>
            <person name="Skryabin K.G."/>
        </authorList>
    </citation>
    <scope>NUCLEOTIDE SEQUENCE [LARGE SCALE GENOMIC DNA]</scope>
    <source>
        <strain evidence="2">AK-0245</strain>
        <tissue evidence="2">Whole organism</tissue>
    </source>
</reference>
<proteinExistence type="predicted"/>
<keyword evidence="1" id="KW-0732">Signal</keyword>
<name>A0A4S2L098_OPIFE</name>
<evidence type="ECO:0000313" key="3">
    <source>
        <dbReference type="Proteomes" id="UP000308267"/>
    </source>
</evidence>
<dbReference type="Proteomes" id="UP000308267">
    <property type="component" value="Unassembled WGS sequence"/>
</dbReference>
<comment type="caution">
    <text evidence="2">The sequence shown here is derived from an EMBL/GenBank/DDBJ whole genome shotgun (WGS) entry which is preliminary data.</text>
</comment>
<sequence>MGMMMMMMMMMVRLGMWDFSVYNSPMSSPGGMCIPPNAIDSFGRQTWRRFVSCDYPSDKELLSVNYKRAGK</sequence>
<dbReference type="AlphaFoldDB" id="A0A4S2L098"/>
<evidence type="ECO:0008006" key="4">
    <source>
        <dbReference type="Google" id="ProtNLM"/>
    </source>
</evidence>
<evidence type="ECO:0000256" key="1">
    <source>
        <dbReference type="SAM" id="SignalP"/>
    </source>
</evidence>